<sequence>MTGCSQPINCTGPRRVVQTEGGTLSQNKRTILATHSRTATQDTPTPARSMPRWGFVHRLQVHYRGTHSYPQARPVSPTGPAFSCDAEVDNAVHNYRGTRGLT</sequence>
<evidence type="ECO:0000256" key="1">
    <source>
        <dbReference type="SAM" id="MobiDB-lite"/>
    </source>
</evidence>
<evidence type="ECO:0000313" key="2">
    <source>
        <dbReference type="EMBL" id="GAA4169350.1"/>
    </source>
</evidence>
<comment type="caution">
    <text evidence="2">The sequence shown here is derived from an EMBL/GenBank/DDBJ whole genome shotgun (WGS) entry which is preliminary data.</text>
</comment>
<reference evidence="3" key="1">
    <citation type="journal article" date="2019" name="Int. J. Syst. Evol. Microbiol.">
        <title>The Global Catalogue of Microorganisms (GCM) 10K type strain sequencing project: providing services to taxonomists for standard genome sequencing and annotation.</title>
        <authorList>
            <consortium name="The Broad Institute Genomics Platform"/>
            <consortium name="The Broad Institute Genome Sequencing Center for Infectious Disease"/>
            <person name="Wu L."/>
            <person name="Ma J."/>
        </authorList>
    </citation>
    <scope>NUCLEOTIDE SEQUENCE [LARGE SCALE GENOMIC DNA]</scope>
    <source>
        <strain evidence="3">JCM 17591</strain>
    </source>
</reference>
<proteinExistence type="predicted"/>
<name>A0ABP7ZSN0_9MICO</name>
<dbReference type="EMBL" id="BAABBW010000001">
    <property type="protein sequence ID" value="GAA4169350.1"/>
    <property type="molecule type" value="Genomic_DNA"/>
</dbReference>
<dbReference type="Proteomes" id="UP001501079">
    <property type="component" value="Unassembled WGS sequence"/>
</dbReference>
<accession>A0ABP7ZSN0</accession>
<organism evidence="2 3">
    <name type="scientific">Gryllotalpicola koreensis</name>
    <dbReference type="NCBI Taxonomy" id="993086"/>
    <lineage>
        <taxon>Bacteria</taxon>
        <taxon>Bacillati</taxon>
        <taxon>Actinomycetota</taxon>
        <taxon>Actinomycetes</taxon>
        <taxon>Micrococcales</taxon>
        <taxon>Microbacteriaceae</taxon>
        <taxon>Gryllotalpicola</taxon>
    </lineage>
</organism>
<protein>
    <submittedName>
        <fullName evidence="2">Uncharacterized protein</fullName>
    </submittedName>
</protein>
<feature type="region of interest" description="Disordered" evidence="1">
    <location>
        <begin position="1"/>
        <end position="26"/>
    </location>
</feature>
<evidence type="ECO:0000313" key="3">
    <source>
        <dbReference type="Proteomes" id="UP001501079"/>
    </source>
</evidence>
<keyword evidence="3" id="KW-1185">Reference proteome</keyword>
<gene>
    <name evidence="2" type="ORF">GCM10022287_05750</name>
</gene>